<dbReference type="Pfam" id="PF07394">
    <property type="entry name" value="DUF1501"/>
    <property type="match status" value="1"/>
</dbReference>
<proteinExistence type="predicted"/>
<dbReference type="EMBL" id="UINC01005411">
    <property type="protein sequence ID" value="SVA21160.1"/>
    <property type="molecule type" value="Genomic_DNA"/>
</dbReference>
<dbReference type="InterPro" id="IPR026444">
    <property type="entry name" value="Secre_tail"/>
</dbReference>
<dbReference type="SUPFAM" id="SSF53649">
    <property type="entry name" value="Alkaline phosphatase-like"/>
    <property type="match status" value="1"/>
</dbReference>
<organism evidence="2">
    <name type="scientific">marine metagenome</name>
    <dbReference type="NCBI Taxonomy" id="408172"/>
    <lineage>
        <taxon>unclassified sequences</taxon>
        <taxon>metagenomes</taxon>
        <taxon>ecological metagenomes</taxon>
    </lineage>
</organism>
<gene>
    <name evidence="2" type="ORF">METZ01_LOCUS74014</name>
</gene>
<evidence type="ECO:0000313" key="2">
    <source>
        <dbReference type="EMBL" id="SVA21160.1"/>
    </source>
</evidence>
<dbReference type="InterPro" id="IPR017850">
    <property type="entry name" value="Alkaline_phosphatase_core_sf"/>
</dbReference>
<evidence type="ECO:0000259" key="1">
    <source>
        <dbReference type="Pfam" id="PF18962"/>
    </source>
</evidence>
<reference evidence="2" key="1">
    <citation type="submission" date="2018-05" db="EMBL/GenBank/DDBJ databases">
        <authorList>
            <person name="Lanie J.A."/>
            <person name="Ng W.-L."/>
            <person name="Kazmierczak K.M."/>
            <person name="Andrzejewski T.M."/>
            <person name="Davidsen T.M."/>
            <person name="Wayne K.J."/>
            <person name="Tettelin H."/>
            <person name="Glass J.I."/>
            <person name="Rusch D."/>
            <person name="Podicherti R."/>
            <person name="Tsui H.-C.T."/>
            <person name="Winkler M.E."/>
        </authorList>
    </citation>
    <scope>NUCLEOTIDE SEQUENCE</scope>
</reference>
<name>A0A381TYT4_9ZZZZ</name>
<dbReference type="NCBIfam" id="TIGR04183">
    <property type="entry name" value="Por_Secre_tail"/>
    <property type="match status" value="1"/>
</dbReference>
<accession>A0A381TYT4</accession>
<dbReference type="Pfam" id="PF18962">
    <property type="entry name" value="Por_Secre_tail"/>
    <property type="match status" value="1"/>
</dbReference>
<feature type="domain" description="Secretion system C-terminal sorting" evidence="1">
    <location>
        <begin position="421"/>
        <end position="495"/>
    </location>
</feature>
<protein>
    <recommendedName>
        <fullName evidence="1">Secretion system C-terminal sorting domain-containing protein</fullName>
    </recommendedName>
</protein>
<dbReference type="Gene3D" id="2.60.40.4070">
    <property type="match status" value="1"/>
</dbReference>
<sequence length="499" mass="55178">MVISAFGTKLPLMAVGRQQRQLGRTSQWESDRIVILIKLNGGNDGLNTVIPIQDDIYYQARPTLAIPSDQTLSLNDMTGLHPSLNPIHTFYQNGQVGIIQGVGYQQGNLSHFRSSDIWVTGSDANEHLTTGWLGRLFENEYPDFPDGVPEHPLAIQYNSANLLEFRTSQSNVGMMVFDPEQMYAIITGNYVPGEDDPAPDTYGGEELSYIREIDTLSMEYSEVINESAQAGFNTIEYPENNIGYQMALTAKLISGGLGTPVYRLYQPGYDTHANQANTHDNLLQDVSSSIAALLQDLSNQGLQDRVMVMTTSEFGRRVYENGSLGTDHGTSAPCLFFGSSIVPDIFGDNPDLTNLNNNNNMQVQYDFRQIYSTLITDWFGLPEYIAQNVFGQSFDPIPFVQEPLSVKPPVLPAHFKVHAAFPNPFNPTTVIGYTLPASGNVDIRIMDSGGRLIQNNHLGPIPRGHHTFKIDGRKWASGAYFAQVETGGTILTQKITLLK</sequence>
<dbReference type="AlphaFoldDB" id="A0A381TYT4"/>
<dbReference type="PANTHER" id="PTHR43737:SF1">
    <property type="entry name" value="DUF1501 DOMAIN-CONTAINING PROTEIN"/>
    <property type="match status" value="1"/>
</dbReference>
<dbReference type="InterPro" id="IPR010869">
    <property type="entry name" value="DUF1501"/>
</dbReference>
<dbReference type="PANTHER" id="PTHR43737">
    <property type="entry name" value="BLL7424 PROTEIN"/>
    <property type="match status" value="1"/>
</dbReference>